<dbReference type="AlphaFoldDB" id="A0A0D2NSA8"/>
<dbReference type="GO" id="GO:0072527">
    <property type="term" value="P:pyrimidine-containing compound metabolic process"/>
    <property type="evidence" value="ECO:0007669"/>
    <property type="project" value="UniProtKB-ARBA"/>
</dbReference>
<dbReference type="PANTHER" id="PTHR11644">
    <property type="entry name" value="CYTIDINE DEAMINASE"/>
    <property type="match status" value="1"/>
</dbReference>
<sequence>GSYSAYSHFRIGAVLLTPDGLVIGGANVDFEPYGATICAERTAIVKAVAS</sequence>
<dbReference type="GO" id="GO:0055086">
    <property type="term" value="P:nucleobase-containing small molecule metabolic process"/>
    <property type="evidence" value="ECO:0007669"/>
    <property type="project" value="UniProtKB-ARBA"/>
</dbReference>
<evidence type="ECO:0000313" key="4">
    <source>
        <dbReference type="Proteomes" id="UP000054270"/>
    </source>
</evidence>
<accession>A0A0D2NSA8</accession>
<dbReference type="CDD" id="cd01283">
    <property type="entry name" value="cytidine_deaminase"/>
    <property type="match status" value="1"/>
</dbReference>
<dbReference type="Proteomes" id="UP000054270">
    <property type="component" value="Unassembled WGS sequence"/>
</dbReference>
<dbReference type="InterPro" id="IPR050202">
    <property type="entry name" value="Cyt/Deoxycyt_deaminase"/>
</dbReference>
<dbReference type="STRING" id="945553.A0A0D2NSA8"/>
<dbReference type="PROSITE" id="PS51747">
    <property type="entry name" value="CYT_DCMP_DEAMINASES_2"/>
    <property type="match status" value="1"/>
</dbReference>
<gene>
    <name evidence="3" type="ORF">HYPSUDRAFT_105629</name>
</gene>
<reference evidence="4" key="1">
    <citation type="submission" date="2014-04" db="EMBL/GenBank/DDBJ databases">
        <title>Evolutionary Origins and Diversification of the Mycorrhizal Mutualists.</title>
        <authorList>
            <consortium name="DOE Joint Genome Institute"/>
            <consortium name="Mycorrhizal Genomics Consortium"/>
            <person name="Kohler A."/>
            <person name="Kuo A."/>
            <person name="Nagy L.G."/>
            <person name="Floudas D."/>
            <person name="Copeland A."/>
            <person name="Barry K.W."/>
            <person name="Cichocki N."/>
            <person name="Veneault-Fourrey C."/>
            <person name="LaButti K."/>
            <person name="Lindquist E.A."/>
            <person name="Lipzen A."/>
            <person name="Lundell T."/>
            <person name="Morin E."/>
            <person name="Murat C."/>
            <person name="Riley R."/>
            <person name="Ohm R."/>
            <person name="Sun H."/>
            <person name="Tunlid A."/>
            <person name="Henrissat B."/>
            <person name="Grigoriev I.V."/>
            <person name="Hibbett D.S."/>
            <person name="Martin F."/>
        </authorList>
    </citation>
    <scope>NUCLEOTIDE SEQUENCE [LARGE SCALE GENOMIC DNA]</scope>
    <source>
        <strain evidence="4">FD-334 SS-4</strain>
    </source>
</reference>
<feature type="domain" description="CMP/dCMP-type deaminase" evidence="2">
    <location>
        <begin position="1"/>
        <end position="50"/>
    </location>
</feature>
<evidence type="ECO:0000256" key="1">
    <source>
        <dbReference type="ARBA" id="ARBA00006576"/>
    </source>
</evidence>
<protein>
    <recommendedName>
        <fullName evidence="2">CMP/dCMP-type deaminase domain-containing protein</fullName>
    </recommendedName>
</protein>
<dbReference type="InterPro" id="IPR016193">
    <property type="entry name" value="Cytidine_deaminase-like"/>
</dbReference>
<organism evidence="3 4">
    <name type="scientific">Hypholoma sublateritium (strain FD-334 SS-4)</name>
    <dbReference type="NCBI Taxonomy" id="945553"/>
    <lineage>
        <taxon>Eukaryota</taxon>
        <taxon>Fungi</taxon>
        <taxon>Dikarya</taxon>
        <taxon>Basidiomycota</taxon>
        <taxon>Agaricomycotina</taxon>
        <taxon>Agaricomycetes</taxon>
        <taxon>Agaricomycetidae</taxon>
        <taxon>Agaricales</taxon>
        <taxon>Agaricineae</taxon>
        <taxon>Strophariaceae</taxon>
        <taxon>Hypholoma</taxon>
    </lineage>
</organism>
<dbReference type="PANTHER" id="PTHR11644:SF2">
    <property type="entry name" value="CYTIDINE DEAMINASE"/>
    <property type="match status" value="1"/>
</dbReference>
<dbReference type="EMBL" id="KN817576">
    <property type="protein sequence ID" value="KJA19546.1"/>
    <property type="molecule type" value="Genomic_DNA"/>
</dbReference>
<dbReference type="GO" id="GO:0004126">
    <property type="term" value="F:cytidine deaminase activity"/>
    <property type="evidence" value="ECO:0007669"/>
    <property type="project" value="TreeGrafter"/>
</dbReference>
<evidence type="ECO:0000259" key="2">
    <source>
        <dbReference type="PROSITE" id="PS51747"/>
    </source>
</evidence>
<dbReference type="GO" id="GO:0005829">
    <property type="term" value="C:cytosol"/>
    <property type="evidence" value="ECO:0007669"/>
    <property type="project" value="TreeGrafter"/>
</dbReference>
<comment type="similarity">
    <text evidence="1">Belongs to the cytidine and deoxycytidylate deaminase family.</text>
</comment>
<dbReference type="OrthoDB" id="414540at2759"/>
<dbReference type="Gene3D" id="3.40.140.10">
    <property type="entry name" value="Cytidine Deaminase, domain 2"/>
    <property type="match status" value="1"/>
</dbReference>
<dbReference type="InterPro" id="IPR002125">
    <property type="entry name" value="CMP_dCMP_dom"/>
</dbReference>
<feature type="non-terminal residue" evidence="3">
    <location>
        <position position="50"/>
    </location>
</feature>
<evidence type="ECO:0000313" key="3">
    <source>
        <dbReference type="EMBL" id="KJA19546.1"/>
    </source>
</evidence>
<keyword evidence="4" id="KW-1185">Reference proteome</keyword>
<dbReference type="SUPFAM" id="SSF53927">
    <property type="entry name" value="Cytidine deaminase-like"/>
    <property type="match status" value="1"/>
</dbReference>
<dbReference type="GO" id="GO:0008270">
    <property type="term" value="F:zinc ion binding"/>
    <property type="evidence" value="ECO:0007669"/>
    <property type="project" value="TreeGrafter"/>
</dbReference>
<name>A0A0D2NSA8_HYPSF</name>
<proteinExistence type="inferred from homology"/>
<dbReference type="Pfam" id="PF00383">
    <property type="entry name" value="dCMP_cyt_deam_1"/>
    <property type="match status" value="1"/>
</dbReference>
<feature type="non-terminal residue" evidence="3">
    <location>
        <position position="1"/>
    </location>
</feature>